<evidence type="ECO:0000313" key="1">
    <source>
        <dbReference type="EMBL" id="KAH8040706.1"/>
    </source>
</evidence>
<proteinExistence type="predicted"/>
<dbReference type="EMBL" id="JABSTU010000001">
    <property type="protein sequence ID" value="KAH8040706.1"/>
    <property type="molecule type" value="Genomic_DNA"/>
</dbReference>
<name>A0A9J6F1S4_RHIMP</name>
<organism evidence="1 2">
    <name type="scientific">Rhipicephalus microplus</name>
    <name type="common">Cattle tick</name>
    <name type="synonym">Boophilus microplus</name>
    <dbReference type="NCBI Taxonomy" id="6941"/>
    <lineage>
        <taxon>Eukaryota</taxon>
        <taxon>Metazoa</taxon>
        <taxon>Ecdysozoa</taxon>
        <taxon>Arthropoda</taxon>
        <taxon>Chelicerata</taxon>
        <taxon>Arachnida</taxon>
        <taxon>Acari</taxon>
        <taxon>Parasitiformes</taxon>
        <taxon>Ixodida</taxon>
        <taxon>Ixodoidea</taxon>
        <taxon>Ixodidae</taxon>
        <taxon>Rhipicephalinae</taxon>
        <taxon>Rhipicephalus</taxon>
        <taxon>Boophilus</taxon>
    </lineage>
</organism>
<keyword evidence="2" id="KW-1185">Reference proteome</keyword>
<dbReference type="Proteomes" id="UP000821866">
    <property type="component" value="Chromosome 1"/>
</dbReference>
<dbReference type="VEuPathDB" id="VectorBase:LOC119188203"/>
<protein>
    <submittedName>
        <fullName evidence="1">Uncharacterized protein</fullName>
    </submittedName>
</protein>
<evidence type="ECO:0000313" key="2">
    <source>
        <dbReference type="Proteomes" id="UP000821866"/>
    </source>
</evidence>
<reference evidence="1" key="2">
    <citation type="submission" date="2021-09" db="EMBL/GenBank/DDBJ databases">
        <authorList>
            <person name="Jia N."/>
            <person name="Wang J."/>
            <person name="Shi W."/>
            <person name="Du L."/>
            <person name="Sun Y."/>
            <person name="Zhan W."/>
            <person name="Jiang J."/>
            <person name="Wang Q."/>
            <person name="Zhang B."/>
            <person name="Ji P."/>
            <person name="Sakyi L.B."/>
            <person name="Cui X."/>
            <person name="Yuan T."/>
            <person name="Jiang B."/>
            <person name="Yang W."/>
            <person name="Lam T.T.-Y."/>
            <person name="Chang Q."/>
            <person name="Ding S."/>
            <person name="Wang X."/>
            <person name="Zhu J."/>
            <person name="Ruan X."/>
            <person name="Zhao L."/>
            <person name="Wei J."/>
            <person name="Que T."/>
            <person name="Du C."/>
            <person name="Cheng J."/>
            <person name="Dai P."/>
            <person name="Han X."/>
            <person name="Huang E."/>
            <person name="Gao Y."/>
            <person name="Liu J."/>
            <person name="Shao H."/>
            <person name="Ye R."/>
            <person name="Li L."/>
            <person name="Wei W."/>
            <person name="Wang X."/>
            <person name="Wang C."/>
            <person name="Huo Q."/>
            <person name="Li W."/>
            <person name="Guo W."/>
            <person name="Chen H."/>
            <person name="Chen S."/>
            <person name="Zhou L."/>
            <person name="Zhou L."/>
            <person name="Ni X."/>
            <person name="Tian J."/>
            <person name="Zhou Y."/>
            <person name="Sheng Y."/>
            <person name="Liu T."/>
            <person name="Pan Y."/>
            <person name="Xia L."/>
            <person name="Li J."/>
            <person name="Zhao F."/>
            <person name="Cao W."/>
        </authorList>
    </citation>
    <scope>NUCLEOTIDE SEQUENCE</scope>
    <source>
        <strain evidence="1">Rmic-2018</strain>
        <tissue evidence="1">Larvae</tissue>
    </source>
</reference>
<accession>A0A9J6F1S4</accession>
<comment type="caution">
    <text evidence="1">The sequence shown here is derived from an EMBL/GenBank/DDBJ whole genome shotgun (WGS) entry which is preliminary data.</text>
</comment>
<dbReference type="AlphaFoldDB" id="A0A9J6F1S4"/>
<reference evidence="1" key="1">
    <citation type="journal article" date="2020" name="Cell">
        <title>Large-Scale Comparative Analyses of Tick Genomes Elucidate Their Genetic Diversity and Vector Capacities.</title>
        <authorList>
            <consortium name="Tick Genome and Microbiome Consortium (TIGMIC)"/>
            <person name="Jia N."/>
            <person name="Wang J."/>
            <person name="Shi W."/>
            <person name="Du L."/>
            <person name="Sun Y."/>
            <person name="Zhan W."/>
            <person name="Jiang J.F."/>
            <person name="Wang Q."/>
            <person name="Zhang B."/>
            <person name="Ji P."/>
            <person name="Bell-Sakyi L."/>
            <person name="Cui X.M."/>
            <person name="Yuan T.T."/>
            <person name="Jiang B.G."/>
            <person name="Yang W.F."/>
            <person name="Lam T.T."/>
            <person name="Chang Q.C."/>
            <person name="Ding S.J."/>
            <person name="Wang X.J."/>
            <person name="Zhu J.G."/>
            <person name="Ruan X.D."/>
            <person name="Zhao L."/>
            <person name="Wei J.T."/>
            <person name="Ye R.Z."/>
            <person name="Que T.C."/>
            <person name="Du C.H."/>
            <person name="Zhou Y.H."/>
            <person name="Cheng J.X."/>
            <person name="Dai P.F."/>
            <person name="Guo W.B."/>
            <person name="Han X.H."/>
            <person name="Huang E.J."/>
            <person name="Li L.F."/>
            <person name="Wei W."/>
            <person name="Gao Y.C."/>
            <person name="Liu J.Z."/>
            <person name="Shao H.Z."/>
            <person name="Wang X."/>
            <person name="Wang C.C."/>
            <person name="Yang T.C."/>
            <person name="Huo Q.B."/>
            <person name="Li W."/>
            <person name="Chen H.Y."/>
            <person name="Chen S.E."/>
            <person name="Zhou L.G."/>
            <person name="Ni X.B."/>
            <person name="Tian J.H."/>
            <person name="Sheng Y."/>
            <person name="Liu T."/>
            <person name="Pan Y.S."/>
            <person name="Xia L.Y."/>
            <person name="Li J."/>
            <person name="Zhao F."/>
            <person name="Cao W.C."/>
        </authorList>
    </citation>
    <scope>NUCLEOTIDE SEQUENCE</scope>
    <source>
        <strain evidence="1">Rmic-2018</strain>
    </source>
</reference>
<gene>
    <name evidence="1" type="ORF">HPB51_012021</name>
</gene>
<sequence>MDSKRRESFLVTQICRGSQSFTNALNLVLTLGRGVLAQPRPLNFGGNLGLNVTLRGLDTLSLRGVAETYCDENVAQASIPVSLSPTVLVTLISPVPYLPYVQKDIAGTLSGLEANVGIRVDRNDPSGRLVISSLQVLNVDTIDVELSSFASFSGTPFTSFFQLPGMTRKIALLAPVVRAALQGVH</sequence>